<dbReference type="EMBL" id="CP000472">
    <property type="protein sequence ID" value="ACJ29800.1"/>
    <property type="molecule type" value="Genomic_DNA"/>
</dbReference>
<dbReference type="CDD" id="cd07896">
    <property type="entry name" value="Adenylation_kDNA_ligase_like"/>
    <property type="match status" value="1"/>
</dbReference>
<evidence type="ECO:0000313" key="10">
    <source>
        <dbReference type="Proteomes" id="UP000000753"/>
    </source>
</evidence>
<evidence type="ECO:0000256" key="2">
    <source>
        <dbReference type="ARBA" id="ARBA00022598"/>
    </source>
</evidence>
<dbReference type="Proteomes" id="UP000000753">
    <property type="component" value="Chromosome"/>
</dbReference>
<dbReference type="SUPFAM" id="SSF50249">
    <property type="entry name" value="Nucleic acid-binding proteins"/>
    <property type="match status" value="1"/>
</dbReference>
<dbReference type="InterPro" id="IPR012340">
    <property type="entry name" value="NA-bd_OB-fold"/>
</dbReference>
<feature type="domain" description="DNA ligase OB-like" evidence="8">
    <location>
        <begin position="229"/>
        <end position="294"/>
    </location>
</feature>
<keyword evidence="10" id="KW-1185">Reference proteome</keyword>
<comment type="cofactor">
    <cofactor evidence="1">
        <name>a divalent metal cation</name>
        <dbReference type="ChEBI" id="CHEBI:60240"/>
    </cofactor>
</comment>
<dbReference type="GO" id="GO:0006260">
    <property type="term" value="P:DNA replication"/>
    <property type="evidence" value="ECO:0007669"/>
    <property type="project" value="UniProtKB-KW"/>
</dbReference>
<dbReference type="Pfam" id="PF14743">
    <property type="entry name" value="DNA_ligase_OB_2"/>
    <property type="match status" value="1"/>
</dbReference>
<evidence type="ECO:0000256" key="1">
    <source>
        <dbReference type="ARBA" id="ARBA00001968"/>
    </source>
</evidence>
<reference evidence="9 10" key="1">
    <citation type="journal article" date="2008" name="PLoS ONE">
        <title>Environmental adaptation: genomic analysis of the piezotolerant and psychrotolerant deep-sea iron reducing bacterium Shewanella piezotolerans WP3.</title>
        <authorList>
            <person name="Wang F."/>
            <person name="Wang J."/>
            <person name="Jian H."/>
            <person name="Zhang B."/>
            <person name="Li S."/>
            <person name="Wang F."/>
            <person name="Zeng X."/>
            <person name="Gao L."/>
            <person name="Bartlett D.H."/>
            <person name="Yu J."/>
            <person name="Hu S."/>
            <person name="Xiao X."/>
        </authorList>
    </citation>
    <scope>NUCLEOTIDE SEQUENCE [LARGE SCALE GENOMIC DNA]</scope>
    <source>
        <strain evidence="10">WP3 / JCM 13877</strain>
    </source>
</reference>
<dbReference type="InterPro" id="IPR012310">
    <property type="entry name" value="DNA_ligase_ATP-dep_cent"/>
</dbReference>
<protein>
    <submittedName>
        <fullName evidence="9">ATP-dependent DNA ligase</fullName>
        <ecNumber evidence="9">6.5.1.1</ecNumber>
    </submittedName>
</protein>
<dbReference type="GO" id="GO:0003910">
    <property type="term" value="F:DNA ligase (ATP) activity"/>
    <property type="evidence" value="ECO:0007669"/>
    <property type="project" value="UniProtKB-EC"/>
</dbReference>
<gene>
    <name evidence="9" type="ordered locus">swp_3085</name>
</gene>
<evidence type="ECO:0000313" key="9">
    <source>
        <dbReference type="EMBL" id="ACJ29800.1"/>
    </source>
</evidence>
<dbReference type="OrthoDB" id="9782700at2"/>
<dbReference type="HOGENOM" id="CLU_021047_0_0_6"/>
<accession>B8CPT7</accession>
<dbReference type="InterPro" id="IPR050326">
    <property type="entry name" value="NAD_dep_DNA_ligaseB"/>
</dbReference>
<dbReference type="Gene3D" id="2.40.50.140">
    <property type="entry name" value="Nucleic acid-binding proteins"/>
    <property type="match status" value="1"/>
</dbReference>
<organism evidence="9 10">
    <name type="scientific">Shewanella piezotolerans (strain WP3 / JCM 13877)</name>
    <dbReference type="NCBI Taxonomy" id="225849"/>
    <lineage>
        <taxon>Bacteria</taxon>
        <taxon>Pseudomonadati</taxon>
        <taxon>Pseudomonadota</taxon>
        <taxon>Gammaproteobacteria</taxon>
        <taxon>Alteromonadales</taxon>
        <taxon>Shewanellaceae</taxon>
        <taxon>Shewanella</taxon>
    </lineage>
</organism>
<keyword evidence="4" id="KW-0227">DNA damage</keyword>
<dbReference type="GO" id="GO:0006310">
    <property type="term" value="P:DNA recombination"/>
    <property type="evidence" value="ECO:0007669"/>
    <property type="project" value="InterPro"/>
</dbReference>
<dbReference type="Gene3D" id="3.30.470.30">
    <property type="entry name" value="DNA ligase/mRNA capping enzyme"/>
    <property type="match status" value="1"/>
</dbReference>
<evidence type="ECO:0000256" key="4">
    <source>
        <dbReference type="ARBA" id="ARBA00022763"/>
    </source>
</evidence>
<evidence type="ECO:0000259" key="7">
    <source>
        <dbReference type="Pfam" id="PF01068"/>
    </source>
</evidence>
<dbReference type="PANTHER" id="PTHR47810">
    <property type="entry name" value="DNA LIGASE"/>
    <property type="match status" value="1"/>
</dbReference>
<evidence type="ECO:0000256" key="6">
    <source>
        <dbReference type="ARBA" id="ARBA00034003"/>
    </source>
</evidence>
<dbReference type="SUPFAM" id="SSF56091">
    <property type="entry name" value="DNA ligase/mRNA capping enzyme, catalytic domain"/>
    <property type="match status" value="1"/>
</dbReference>
<dbReference type="STRING" id="225849.swp_3085"/>
<dbReference type="NCBIfam" id="NF006592">
    <property type="entry name" value="PRK09125.1"/>
    <property type="match status" value="1"/>
</dbReference>
<dbReference type="CDD" id="cd08041">
    <property type="entry name" value="OBF_kDNA_ligase_like"/>
    <property type="match status" value="1"/>
</dbReference>
<evidence type="ECO:0000256" key="3">
    <source>
        <dbReference type="ARBA" id="ARBA00022705"/>
    </source>
</evidence>
<dbReference type="InterPro" id="IPR029319">
    <property type="entry name" value="DNA_ligase_OB"/>
</dbReference>
<keyword evidence="3" id="KW-0235">DNA replication</keyword>
<dbReference type="EC" id="6.5.1.1" evidence="9"/>
<dbReference type="Gene3D" id="3.30.1490.70">
    <property type="match status" value="1"/>
</dbReference>
<dbReference type="Pfam" id="PF01068">
    <property type="entry name" value="DNA_ligase_A_M"/>
    <property type="match status" value="1"/>
</dbReference>
<sequence>MTKVRKRSSNRKLLRFLNWQFLLFISFISISANLKASEISKPPLQLATEFIAESTVQLDDFLVSEKLDGVRGYWDGSSMRSRSGRKINLPDWFTKGFPDYPVDGELWIGRNQFEQVSAIIRKTHATKAQWQQVRFMVFDLPGETSHFAKRYQKALAELSDISTHIEVIPQFSVRDKLTLDRRLSDIIENNGEGLMLHRKTALYQVGRTGDIVKLKPFYDAEARVLAHKEGKGKYIGMMGALLVETKQGKQFSIGSGFSDEDRRNPPKVGSTITFKYYGETQKGTPRFASFLRVRDPI</sequence>
<dbReference type="KEGG" id="swp:swp_3085"/>
<dbReference type="eggNOG" id="COG1793">
    <property type="taxonomic scope" value="Bacteria"/>
</dbReference>
<keyword evidence="2 9" id="KW-0436">Ligase</keyword>
<dbReference type="GO" id="GO:0006281">
    <property type="term" value="P:DNA repair"/>
    <property type="evidence" value="ECO:0007669"/>
    <property type="project" value="UniProtKB-KW"/>
</dbReference>
<name>B8CPT7_SHEPW</name>
<evidence type="ECO:0000256" key="5">
    <source>
        <dbReference type="ARBA" id="ARBA00023204"/>
    </source>
</evidence>
<dbReference type="AlphaFoldDB" id="B8CPT7"/>
<dbReference type="PANTHER" id="PTHR47810:SF1">
    <property type="entry name" value="DNA LIGASE B"/>
    <property type="match status" value="1"/>
</dbReference>
<dbReference type="GO" id="GO:0005524">
    <property type="term" value="F:ATP binding"/>
    <property type="evidence" value="ECO:0007669"/>
    <property type="project" value="InterPro"/>
</dbReference>
<keyword evidence="5" id="KW-0234">DNA repair</keyword>
<dbReference type="RefSeq" id="WP_020913151.1">
    <property type="nucleotide sequence ID" value="NC_011566.1"/>
</dbReference>
<evidence type="ECO:0000259" key="8">
    <source>
        <dbReference type="Pfam" id="PF14743"/>
    </source>
</evidence>
<proteinExistence type="predicted"/>
<comment type="catalytic activity">
    <reaction evidence="6">
        <text>ATP + (deoxyribonucleotide)n-3'-hydroxyl + 5'-phospho-(deoxyribonucleotide)m = (deoxyribonucleotide)n+m + AMP + diphosphate.</text>
        <dbReference type="EC" id="6.5.1.1"/>
    </reaction>
</comment>
<feature type="domain" description="ATP-dependent DNA ligase family profile" evidence="7">
    <location>
        <begin position="59"/>
        <end position="215"/>
    </location>
</feature>